<dbReference type="AlphaFoldDB" id="A0ABD2E995"/>
<feature type="region of interest" description="Disordered" evidence="2">
    <location>
        <begin position="352"/>
        <end position="375"/>
    </location>
</feature>
<comment type="caution">
    <text evidence="3">The sequence shown here is derived from an EMBL/GenBank/DDBJ whole genome shotgun (WGS) entry which is preliminary data.</text>
</comment>
<dbReference type="PANTHER" id="PTHR33560">
    <property type="entry name" value="PROTEIN FAM227B"/>
    <property type="match status" value="1"/>
</dbReference>
<name>A0ABD2E995_DAUMA</name>
<keyword evidence="4" id="KW-1185">Reference proteome</keyword>
<feature type="compositionally biased region" description="Basic and acidic residues" evidence="2">
    <location>
        <begin position="352"/>
        <end position="363"/>
    </location>
</feature>
<evidence type="ECO:0000313" key="4">
    <source>
        <dbReference type="Proteomes" id="UP001610411"/>
    </source>
</evidence>
<reference evidence="3 4" key="1">
    <citation type="journal article" date="2024" name="G3 (Bethesda)">
        <title>A hybrid genome assembly of the endangered aye-aye (Daubentonia madagascariensis).</title>
        <authorList>
            <person name="Versoza C.J."/>
            <person name="Pfeifer S.P."/>
        </authorList>
    </citation>
    <scope>NUCLEOTIDE SEQUENCE [LARGE SCALE GENOMIC DNA]</scope>
    <source>
        <strain evidence="3">6821</strain>
    </source>
</reference>
<dbReference type="Proteomes" id="UP001610411">
    <property type="component" value="Unassembled WGS sequence"/>
</dbReference>
<dbReference type="Pfam" id="PF14922">
    <property type="entry name" value="FWWh"/>
    <property type="match status" value="1"/>
</dbReference>
<evidence type="ECO:0000256" key="1">
    <source>
        <dbReference type="ARBA" id="ARBA00008666"/>
    </source>
</evidence>
<dbReference type="EMBL" id="JBFSEQ010000005">
    <property type="protein sequence ID" value="KAL2775590.1"/>
    <property type="molecule type" value="Genomic_DNA"/>
</dbReference>
<evidence type="ECO:0000256" key="2">
    <source>
        <dbReference type="SAM" id="MobiDB-lite"/>
    </source>
</evidence>
<feature type="non-terminal residue" evidence="3">
    <location>
        <position position="375"/>
    </location>
</feature>
<accession>A0ABD2E995</accession>
<proteinExistence type="inferred from homology"/>
<dbReference type="PANTHER" id="PTHR33560:SF1">
    <property type="entry name" value="PROTEIN FAM227A"/>
    <property type="match status" value="1"/>
</dbReference>
<sequence length="375" mass="44787">MVISWVQRQRKSQYSCKGTERRNSRSYIMKRKTADKNLLAELYQYPKFDSSKPTKLPNGVDFCDMVGNVVRAERNTLSGKSFCSDRELEKFLSSPSPRAMWLDSFWWIFHERYQPNKELQNKLFDQIAQHYAFLLFRIPRSRYEEALIKRLPSLLSKGLYTSFCCCFPQSWFNTHEFKSDICNTMSLWIAGTRPCLQSYDSWDYSELDPERFRREELLLQRRKMIRGRKFFSFTCKRSFYQKSSHSLSCPACKSPEMTSNFFNIYGKSPLIVYFLLNYASLQQHGEDVLIVRRERTKSIPESTPTYADIISMTLSSMKKRKDDFNQLYQLHWNEWSYFDEYLKELQDNFLRKEKSEREREQKQKSNISPLSLPSS</sequence>
<comment type="similarity">
    <text evidence="1">Belongs to the FAM227 family.</text>
</comment>
<dbReference type="InterPro" id="IPR029417">
    <property type="entry name" value="FAM227"/>
</dbReference>
<protein>
    <submittedName>
        <fullName evidence="3">Protein FAM227A isoform 2</fullName>
    </submittedName>
</protein>
<evidence type="ECO:0000313" key="3">
    <source>
        <dbReference type="EMBL" id="KAL2775590.1"/>
    </source>
</evidence>
<gene>
    <name evidence="3" type="ORF">WCI35_013542</name>
</gene>
<feature type="compositionally biased region" description="Polar residues" evidence="2">
    <location>
        <begin position="366"/>
        <end position="375"/>
    </location>
</feature>
<organism evidence="3 4">
    <name type="scientific">Daubentonia madagascariensis</name>
    <name type="common">Aye-aye</name>
    <name type="synonym">Sciurus madagascariensis</name>
    <dbReference type="NCBI Taxonomy" id="31869"/>
    <lineage>
        <taxon>Eukaryota</taxon>
        <taxon>Metazoa</taxon>
        <taxon>Chordata</taxon>
        <taxon>Craniata</taxon>
        <taxon>Vertebrata</taxon>
        <taxon>Euteleostomi</taxon>
        <taxon>Mammalia</taxon>
        <taxon>Eutheria</taxon>
        <taxon>Euarchontoglires</taxon>
        <taxon>Primates</taxon>
        <taxon>Strepsirrhini</taxon>
        <taxon>Chiromyiformes</taxon>
        <taxon>Daubentoniidae</taxon>
        <taxon>Daubentonia</taxon>
    </lineage>
</organism>